<reference evidence="1 2" key="1">
    <citation type="journal article" date="2012" name="PLoS Pathog.">
        <title>Diverse lifestyles and strategies of plant pathogenesis encoded in the genomes of eighteen Dothideomycetes fungi.</title>
        <authorList>
            <person name="Ohm R.A."/>
            <person name="Feau N."/>
            <person name="Henrissat B."/>
            <person name="Schoch C.L."/>
            <person name="Horwitz B.A."/>
            <person name="Barry K.W."/>
            <person name="Condon B.J."/>
            <person name="Copeland A.C."/>
            <person name="Dhillon B."/>
            <person name="Glaser F."/>
            <person name="Hesse C.N."/>
            <person name="Kosti I."/>
            <person name="LaButti K."/>
            <person name="Lindquist E.A."/>
            <person name="Lucas S."/>
            <person name="Salamov A.A."/>
            <person name="Bradshaw R.E."/>
            <person name="Ciuffetti L."/>
            <person name="Hamelin R.C."/>
            <person name="Kema G.H.J."/>
            <person name="Lawrence C."/>
            <person name="Scott J.A."/>
            <person name="Spatafora J.W."/>
            <person name="Turgeon B.G."/>
            <person name="de Wit P.J.G.M."/>
            <person name="Zhong S."/>
            <person name="Goodwin S.B."/>
            <person name="Grigoriev I.V."/>
        </authorList>
    </citation>
    <scope>NUCLEOTIDE SEQUENCE [LARGE SCALE GENOMIC DNA]</scope>
    <source>
        <strain evidence="1 2">UAMH 10762</strain>
    </source>
</reference>
<dbReference type="HOGENOM" id="CLU_2849322_0_0_1"/>
<dbReference type="GeneID" id="19112054"/>
<dbReference type="RefSeq" id="XP_007681905.1">
    <property type="nucleotide sequence ID" value="XM_007683715.1"/>
</dbReference>
<dbReference type="AlphaFoldDB" id="M2MI85"/>
<accession>M2MI85</accession>
<name>M2MI85_BAUPA</name>
<dbReference type="EMBL" id="KB445565">
    <property type="protein sequence ID" value="EMC90983.1"/>
    <property type="molecule type" value="Genomic_DNA"/>
</dbReference>
<protein>
    <submittedName>
        <fullName evidence="1">Uncharacterized protein</fullName>
    </submittedName>
</protein>
<organism evidence="1 2">
    <name type="scientific">Baudoinia panamericana (strain UAMH 10762)</name>
    <name type="common">Angels' share fungus</name>
    <name type="synonym">Baudoinia compniacensis (strain UAMH 10762)</name>
    <dbReference type="NCBI Taxonomy" id="717646"/>
    <lineage>
        <taxon>Eukaryota</taxon>
        <taxon>Fungi</taxon>
        <taxon>Dikarya</taxon>
        <taxon>Ascomycota</taxon>
        <taxon>Pezizomycotina</taxon>
        <taxon>Dothideomycetes</taxon>
        <taxon>Dothideomycetidae</taxon>
        <taxon>Mycosphaerellales</taxon>
        <taxon>Teratosphaeriaceae</taxon>
        <taxon>Baudoinia</taxon>
    </lineage>
</organism>
<dbReference type="KEGG" id="bcom:BAUCODRAFT_332834"/>
<evidence type="ECO:0000313" key="2">
    <source>
        <dbReference type="Proteomes" id="UP000011761"/>
    </source>
</evidence>
<gene>
    <name evidence="1" type="ORF">BAUCODRAFT_332834</name>
</gene>
<keyword evidence="2" id="KW-1185">Reference proteome</keyword>
<sequence>MRCCSHTLNVSSEWNIDQRLWSLPYFMNPARAALVFKPFRVCPSGAPVRAPPNAPATPKHFVVQA</sequence>
<proteinExistence type="predicted"/>
<dbReference type="Proteomes" id="UP000011761">
    <property type="component" value="Unassembled WGS sequence"/>
</dbReference>
<evidence type="ECO:0000313" key="1">
    <source>
        <dbReference type="EMBL" id="EMC90983.1"/>
    </source>
</evidence>